<protein>
    <submittedName>
        <fullName evidence="1">Uncharacterized protein</fullName>
    </submittedName>
</protein>
<dbReference type="Proteomes" id="UP000231203">
    <property type="component" value="Unassembled WGS sequence"/>
</dbReference>
<gene>
    <name evidence="1" type="ORF">CSA25_06505</name>
</gene>
<proteinExistence type="predicted"/>
<accession>A0A2G6MQ66</accession>
<dbReference type="EMBL" id="PDTI01000061">
    <property type="protein sequence ID" value="PIE62151.1"/>
    <property type="molecule type" value="Genomic_DNA"/>
</dbReference>
<evidence type="ECO:0000313" key="1">
    <source>
        <dbReference type="EMBL" id="PIE62151.1"/>
    </source>
</evidence>
<name>A0A2G6MQ66_9BACT</name>
<comment type="caution">
    <text evidence="1">The sequence shown here is derived from an EMBL/GenBank/DDBJ whole genome shotgun (WGS) entry which is preliminary data.</text>
</comment>
<reference evidence="1 2" key="1">
    <citation type="submission" date="2017-10" db="EMBL/GenBank/DDBJ databases">
        <title>Novel microbial diversity and functional potential in the marine mammal oral microbiome.</title>
        <authorList>
            <person name="Dudek N.K."/>
            <person name="Sun C.L."/>
            <person name="Burstein D."/>
            <person name="Kantor R.S."/>
            <person name="Aliaga Goltsman D.S."/>
            <person name="Bik E.M."/>
            <person name="Thomas B.C."/>
            <person name="Banfield J.F."/>
            <person name="Relman D.A."/>
        </authorList>
    </citation>
    <scope>NUCLEOTIDE SEQUENCE [LARGE SCALE GENOMIC DNA]</scope>
    <source>
        <strain evidence="1">DOLJORAL78_47_202</strain>
    </source>
</reference>
<sequence length="115" mass="13302">MVQDHDDDIIELTEVFTGESSPKDQEVIELTQEAVELKEPLSDDVSLTRNDDEHIRPSLDWKEIEAALEKIIEKKFSGGIEKIFFEVLEKVIKQELEDIKSKLKKDLDDMSLRSD</sequence>
<evidence type="ECO:0000313" key="2">
    <source>
        <dbReference type="Proteomes" id="UP000231203"/>
    </source>
</evidence>
<dbReference type="AlphaFoldDB" id="A0A2G6MQ66"/>
<organism evidence="1 2">
    <name type="scientific">Desulfobacter postgatei</name>
    <dbReference type="NCBI Taxonomy" id="2293"/>
    <lineage>
        <taxon>Bacteria</taxon>
        <taxon>Pseudomonadati</taxon>
        <taxon>Thermodesulfobacteriota</taxon>
        <taxon>Desulfobacteria</taxon>
        <taxon>Desulfobacterales</taxon>
        <taxon>Desulfobacteraceae</taxon>
        <taxon>Desulfobacter</taxon>
    </lineage>
</organism>